<sequence length="132" mass="13899">MNFRHAAFTSLSLVAILAGAAHAQPVMRDGVLVDAAGRTVYTFDKDEMGKSNCSGGCLTLWPAFVAKPDAAVKGDFGLIETNGVRQWTVKGKPLYYYAADAKPGERNGDGKGGVWHVVTDKAATASAATSTY</sequence>
<accession>A0A7Y8GYR6</accession>
<dbReference type="InterPro" id="IPR014558">
    <property type="entry name" value="UCP029720"/>
</dbReference>
<dbReference type="PANTHER" id="PTHR39335:SF1">
    <property type="entry name" value="BLL4220 PROTEIN"/>
    <property type="match status" value="1"/>
</dbReference>
<evidence type="ECO:0000256" key="1">
    <source>
        <dbReference type="SAM" id="SignalP"/>
    </source>
</evidence>
<reference evidence="2 3" key="1">
    <citation type="submission" date="2019-09" db="EMBL/GenBank/DDBJ databases">
        <title>Hydrogenophaga aromatica sp. nov., isolated from a para-xylene-degrading enrichment culture.</title>
        <authorList>
            <person name="Tancsics A."/>
            <person name="Banerjee S."/>
        </authorList>
    </citation>
    <scope>NUCLEOTIDE SEQUENCE [LARGE SCALE GENOMIC DNA]</scope>
    <source>
        <strain evidence="2 3">D2P1</strain>
    </source>
</reference>
<dbReference type="AlphaFoldDB" id="A0A7Y8GYR6"/>
<evidence type="ECO:0000313" key="3">
    <source>
        <dbReference type="Proteomes" id="UP000545507"/>
    </source>
</evidence>
<dbReference type="InterPro" id="IPR005297">
    <property type="entry name" value="Lipoprotein_repeat"/>
</dbReference>
<evidence type="ECO:0008006" key="4">
    <source>
        <dbReference type="Google" id="ProtNLM"/>
    </source>
</evidence>
<dbReference type="EMBL" id="VYGV01000015">
    <property type="protein sequence ID" value="NWF46644.1"/>
    <property type="molecule type" value="Genomic_DNA"/>
</dbReference>
<gene>
    <name evidence="2" type="ORF">F3K02_15500</name>
</gene>
<comment type="caution">
    <text evidence="2">The sequence shown here is derived from an EMBL/GenBank/DDBJ whole genome shotgun (WGS) entry which is preliminary data.</text>
</comment>
<organism evidence="2 3">
    <name type="scientific">Hydrogenophaga aromaticivorans</name>
    <dbReference type="NCBI Taxonomy" id="2610898"/>
    <lineage>
        <taxon>Bacteria</taxon>
        <taxon>Pseudomonadati</taxon>
        <taxon>Pseudomonadota</taxon>
        <taxon>Betaproteobacteria</taxon>
        <taxon>Burkholderiales</taxon>
        <taxon>Comamonadaceae</taxon>
        <taxon>Hydrogenophaga</taxon>
    </lineage>
</organism>
<dbReference type="GO" id="GO:0043448">
    <property type="term" value="P:alkane catabolic process"/>
    <property type="evidence" value="ECO:0007669"/>
    <property type="project" value="TreeGrafter"/>
</dbReference>
<proteinExistence type="predicted"/>
<name>A0A7Y8GYR6_9BURK</name>
<protein>
    <recommendedName>
        <fullName evidence="4">Lipoprotein with Yx(FWY)xxD motif</fullName>
    </recommendedName>
</protein>
<feature type="chain" id="PRO_5031516376" description="Lipoprotein with Yx(FWY)xxD motif" evidence="1">
    <location>
        <begin position="24"/>
        <end position="132"/>
    </location>
</feature>
<evidence type="ECO:0000313" key="2">
    <source>
        <dbReference type="EMBL" id="NWF46644.1"/>
    </source>
</evidence>
<feature type="signal peptide" evidence="1">
    <location>
        <begin position="1"/>
        <end position="23"/>
    </location>
</feature>
<dbReference type="PIRSF" id="PIRSF029720">
    <property type="entry name" value="UCP029720"/>
    <property type="match status" value="1"/>
</dbReference>
<keyword evidence="3" id="KW-1185">Reference proteome</keyword>
<dbReference type="RefSeq" id="WP_177136550.1">
    <property type="nucleotide sequence ID" value="NZ_VYGV01000015.1"/>
</dbReference>
<keyword evidence="1" id="KW-0732">Signal</keyword>
<dbReference type="Proteomes" id="UP000545507">
    <property type="component" value="Unassembled WGS sequence"/>
</dbReference>
<dbReference type="PANTHER" id="PTHR39335">
    <property type="entry name" value="BLL4220 PROTEIN"/>
    <property type="match status" value="1"/>
</dbReference>
<dbReference type="Pfam" id="PF03640">
    <property type="entry name" value="Lipoprotein_15"/>
    <property type="match status" value="2"/>
</dbReference>